<comment type="function">
    <text evidence="5">Responsible for the release of ribosomes from messenger RNA at the termination of protein biosynthesis. May increase the efficiency of translation by recycling ribosomes from one round of translation to another.</text>
</comment>
<dbReference type="OrthoDB" id="9804006at2"/>
<reference evidence="8 9" key="1">
    <citation type="submission" date="2015-08" db="EMBL/GenBank/DDBJ databases">
        <title>Genomic sequence of Lactobacillus heilongjiangensis DSM 28069, isolated from Chinese traditional pickle.</title>
        <authorList>
            <person name="Jiang X."/>
            <person name="Zheng B."/>
            <person name="Cheng H."/>
        </authorList>
    </citation>
    <scope>NUCLEOTIDE SEQUENCE [LARGE SCALE GENOMIC DNA]</scope>
    <source>
        <strain evidence="8 9">DSM 28069</strain>
    </source>
</reference>
<dbReference type="InterPro" id="IPR036191">
    <property type="entry name" value="RRF_sf"/>
</dbReference>
<proteinExistence type="inferred from homology"/>
<evidence type="ECO:0000259" key="7">
    <source>
        <dbReference type="Pfam" id="PF01765"/>
    </source>
</evidence>
<dbReference type="PANTHER" id="PTHR20982:SF3">
    <property type="entry name" value="MITOCHONDRIAL RIBOSOME RECYCLING FACTOR PSEUDO 1"/>
    <property type="match status" value="1"/>
</dbReference>
<feature type="coiled-coil region" evidence="6">
    <location>
        <begin position="3"/>
        <end position="30"/>
    </location>
</feature>
<keyword evidence="9" id="KW-1185">Reference proteome</keyword>
<dbReference type="Gene3D" id="3.30.1360.40">
    <property type="match status" value="1"/>
</dbReference>
<dbReference type="Pfam" id="PF01765">
    <property type="entry name" value="RRF"/>
    <property type="match status" value="1"/>
</dbReference>
<dbReference type="Proteomes" id="UP000061546">
    <property type="component" value="Chromosome"/>
</dbReference>
<dbReference type="InterPro" id="IPR023584">
    <property type="entry name" value="Ribosome_recyc_fac_dom"/>
</dbReference>
<dbReference type="GO" id="GO:0006415">
    <property type="term" value="P:translational termination"/>
    <property type="evidence" value="ECO:0007669"/>
    <property type="project" value="UniProtKB-UniRule"/>
</dbReference>
<evidence type="ECO:0000256" key="2">
    <source>
        <dbReference type="ARBA" id="ARBA00005912"/>
    </source>
</evidence>
<keyword evidence="6" id="KW-0175">Coiled coil</keyword>
<dbReference type="RefSeq" id="WP_041499713.1">
    <property type="nucleotide sequence ID" value="NZ_BJDV01000001.1"/>
</dbReference>
<evidence type="ECO:0000313" key="9">
    <source>
        <dbReference type="Proteomes" id="UP000061546"/>
    </source>
</evidence>
<sequence>MTNKAISKAKENMKKSAEVLNRELANIRAGKANASILSNVKVSYYGSDVPLNQVASINIPEARVLLITPYDKSSLDDIEHAINSSDLGLNPANDGNVIRLVIPQLTGERRQEIAKQVGKEAEGGRIAVRNVRREAMDDLKRQLKASDVTEDEFHTLEKDVQKVTDDAIAEIDKLAAAKEKEITEG</sequence>
<keyword evidence="3 5" id="KW-0963">Cytoplasm</keyword>
<comment type="subcellular location">
    <subcellularLocation>
        <location evidence="1 5">Cytoplasm</location>
    </subcellularLocation>
</comment>
<dbReference type="InterPro" id="IPR002661">
    <property type="entry name" value="Ribosome_recyc_fac"/>
</dbReference>
<feature type="domain" description="Ribosome recycling factor" evidence="7">
    <location>
        <begin position="20"/>
        <end position="182"/>
    </location>
</feature>
<gene>
    <name evidence="5" type="primary">frr</name>
    <name evidence="8" type="ORF">JP39_06630</name>
</gene>
<keyword evidence="4 5" id="KW-0648">Protein biosynthesis</keyword>
<dbReference type="AlphaFoldDB" id="A0A0K2LCP7"/>
<dbReference type="NCBIfam" id="TIGR00496">
    <property type="entry name" value="frr"/>
    <property type="match status" value="1"/>
</dbReference>
<organism evidence="8 9">
    <name type="scientific">Companilactobacillus heilongjiangensis</name>
    <dbReference type="NCBI Taxonomy" id="1074467"/>
    <lineage>
        <taxon>Bacteria</taxon>
        <taxon>Bacillati</taxon>
        <taxon>Bacillota</taxon>
        <taxon>Bacilli</taxon>
        <taxon>Lactobacillales</taxon>
        <taxon>Lactobacillaceae</taxon>
        <taxon>Companilactobacillus</taxon>
    </lineage>
</organism>
<dbReference type="CDD" id="cd00520">
    <property type="entry name" value="RRF"/>
    <property type="match status" value="1"/>
</dbReference>
<dbReference type="SUPFAM" id="SSF55194">
    <property type="entry name" value="Ribosome recycling factor, RRF"/>
    <property type="match status" value="1"/>
</dbReference>
<comment type="similarity">
    <text evidence="2 5">Belongs to the RRF family.</text>
</comment>
<evidence type="ECO:0000256" key="1">
    <source>
        <dbReference type="ARBA" id="ARBA00004496"/>
    </source>
</evidence>
<evidence type="ECO:0000256" key="3">
    <source>
        <dbReference type="ARBA" id="ARBA00022490"/>
    </source>
</evidence>
<dbReference type="GO" id="GO:0043023">
    <property type="term" value="F:ribosomal large subunit binding"/>
    <property type="evidence" value="ECO:0007669"/>
    <property type="project" value="TreeGrafter"/>
</dbReference>
<dbReference type="FunFam" id="3.30.1360.40:FF:000001">
    <property type="entry name" value="Ribosome-recycling factor"/>
    <property type="match status" value="1"/>
</dbReference>
<dbReference type="EMBL" id="CP012559">
    <property type="protein sequence ID" value="ALB29062.1"/>
    <property type="molecule type" value="Genomic_DNA"/>
</dbReference>
<dbReference type="KEGG" id="lhi:JP39_06630"/>
<accession>A0A0K2LCP7</accession>
<dbReference type="GO" id="GO:0005737">
    <property type="term" value="C:cytoplasm"/>
    <property type="evidence" value="ECO:0007669"/>
    <property type="project" value="UniProtKB-SubCell"/>
</dbReference>
<evidence type="ECO:0000256" key="4">
    <source>
        <dbReference type="ARBA" id="ARBA00022917"/>
    </source>
</evidence>
<evidence type="ECO:0000256" key="6">
    <source>
        <dbReference type="SAM" id="Coils"/>
    </source>
</evidence>
<dbReference type="STRING" id="1074467.JP39_06630"/>
<name>A0A0K2LCP7_9LACO</name>
<evidence type="ECO:0000313" key="8">
    <source>
        <dbReference type="EMBL" id="ALB29062.1"/>
    </source>
</evidence>
<protein>
    <recommendedName>
        <fullName evidence="5">Ribosome-recycling factor</fullName>
        <shortName evidence="5">RRF</shortName>
    </recommendedName>
    <alternativeName>
        <fullName evidence="5">Ribosome-releasing factor</fullName>
    </alternativeName>
</protein>
<dbReference type="FunFam" id="1.10.132.20:FF:000001">
    <property type="entry name" value="Ribosome-recycling factor"/>
    <property type="match status" value="1"/>
</dbReference>
<dbReference type="Gene3D" id="1.10.132.20">
    <property type="entry name" value="Ribosome-recycling factor"/>
    <property type="match status" value="1"/>
</dbReference>
<dbReference type="HAMAP" id="MF_00040">
    <property type="entry name" value="RRF"/>
    <property type="match status" value="1"/>
</dbReference>
<evidence type="ECO:0000256" key="5">
    <source>
        <dbReference type="HAMAP-Rule" id="MF_00040"/>
    </source>
</evidence>
<dbReference type="PANTHER" id="PTHR20982">
    <property type="entry name" value="RIBOSOME RECYCLING FACTOR"/>
    <property type="match status" value="1"/>
</dbReference>